<feature type="region of interest" description="Disordered" evidence="1">
    <location>
        <begin position="1"/>
        <end position="63"/>
    </location>
</feature>
<evidence type="ECO:0000313" key="3">
    <source>
        <dbReference type="Proteomes" id="UP001172155"/>
    </source>
</evidence>
<sequence>MHRYNNSLSRNTENKKQPDATHNQPTSLRQAKVSREQNACEDDHHHHRHKPNVGPRPTDYIPR</sequence>
<feature type="compositionally biased region" description="Polar residues" evidence="1">
    <location>
        <begin position="20"/>
        <end position="29"/>
    </location>
</feature>
<organism evidence="2 3">
    <name type="scientific">Schizothecium vesticola</name>
    <dbReference type="NCBI Taxonomy" id="314040"/>
    <lineage>
        <taxon>Eukaryota</taxon>
        <taxon>Fungi</taxon>
        <taxon>Dikarya</taxon>
        <taxon>Ascomycota</taxon>
        <taxon>Pezizomycotina</taxon>
        <taxon>Sordariomycetes</taxon>
        <taxon>Sordariomycetidae</taxon>
        <taxon>Sordariales</taxon>
        <taxon>Schizotheciaceae</taxon>
        <taxon>Schizothecium</taxon>
    </lineage>
</organism>
<feature type="compositionally biased region" description="Polar residues" evidence="1">
    <location>
        <begin position="1"/>
        <end position="11"/>
    </location>
</feature>
<protein>
    <submittedName>
        <fullName evidence="2">Uncharacterized protein</fullName>
    </submittedName>
</protein>
<dbReference type="AlphaFoldDB" id="A0AA40FBC8"/>
<reference evidence="2" key="1">
    <citation type="submission" date="2023-06" db="EMBL/GenBank/DDBJ databases">
        <title>Genome-scale phylogeny and comparative genomics of the fungal order Sordariales.</title>
        <authorList>
            <consortium name="Lawrence Berkeley National Laboratory"/>
            <person name="Hensen N."/>
            <person name="Bonometti L."/>
            <person name="Westerberg I."/>
            <person name="Brannstrom I.O."/>
            <person name="Guillou S."/>
            <person name="Cros-Aarteil S."/>
            <person name="Calhoun S."/>
            <person name="Haridas S."/>
            <person name="Kuo A."/>
            <person name="Mondo S."/>
            <person name="Pangilinan J."/>
            <person name="Riley R."/>
            <person name="LaButti K."/>
            <person name="Andreopoulos B."/>
            <person name="Lipzen A."/>
            <person name="Chen C."/>
            <person name="Yanf M."/>
            <person name="Daum C."/>
            <person name="Ng V."/>
            <person name="Clum A."/>
            <person name="Steindorff A."/>
            <person name="Ohm R."/>
            <person name="Martin F."/>
            <person name="Silar P."/>
            <person name="Natvig D."/>
            <person name="Lalanne C."/>
            <person name="Gautier V."/>
            <person name="Ament-velasquez S.L."/>
            <person name="Kruys A."/>
            <person name="Hutchinson M.I."/>
            <person name="Powell A.J."/>
            <person name="Barry K."/>
            <person name="Miller A.N."/>
            <person name="Grigoriev I.V."/>
            <person name="Debuchy R."/>
            <person name="Gladieux P."/>
            <person name="Thoren M.H."/>
            <person name="Johannesson H."/>
        </authorList>
    </citation>
    <scope>NUCLEOTIDE SEQUENCE</scope>
    <source>
        <strain evidence="2">SMH3187-1</strain>
    </source>
</reference>
<gene>
    <name evidence="2" type="ORF">B0T18DRAFT_399730</name>
</gene>
<proteinExistence type="predicted"/>
<evidence type="ECO:0000313" key="2">
    <source>
        <dbReference type="EMBL" id="KAK0754673.1"/>
    </source>
</evidence>
<accession>A0AA40FBC8</accession>
<dbReference type="Proteomes" id="UP001172155">
    <property type="component" value="Unassembled WGS sequence"/>
</dbReference>
<keyword evidence="3" id="KW-1185">Reference proteome</keyword>
<evidence type="ECO:0000256" key="1">
    <source>
        <dbReference type="SAM" id="MobiDB-lite"/>
    </source>
</evidence>
<name>A0AA40FBC8_9PEZI</name>
<comment type="caution">
    <text evidence="2">The sequence shown here is derived from an EMBL/GenBank/DDBJ whole genome shotgun (WGS) entry which is preliminary data.</text>
</comment>
<dbReference type="EMBL" id="JAUKUD010000001">
    <property type="protein sequence ID" value="KAK0754673.1"/>
    <property type="molecule type" value="Genomic_DNA"/>
</dbReference>